<dbReference type="PROSITE" id="PS51608">
    <property type="entry name" value="SAM_MT_UBIE"/>
    <property type="match status" value="1"/>
</dbReference>
<organism evidence="6 7">
    <name type="scientific">Adhaeribacter arboris</name>
    <dbReference type="NCBI Taxonomy" id="2072846"/>
    <lineage>
        <taxon>Bacteria</taxon>
        <taxon>Pseudomonadati</taxon>
        <taxon>Bacteroidota</taxon>
        <taxon>Cytophagia</taxon>
        <taxon>Cytophagales</taxon>
        <taxon>Hymenobacteraceae</taxon>
        <taxon>Adhaeribacter</taxon>
    </lineage>
</organism>
<evidence type="ECO:0000256" key="5">
    <source>
        <dbReference type="HAMAP-Rule" id="MF_01813"/>
    </source>
</evidence>
<feature type="binding site" evidence="5">
    <location>
        <position position="85"/>
    </location>
    <ligand>
        <name>S-adenosyl-L-methionine</name>
        <dbReference type="ChEBI" id="CHEBI:59789"/>
    </ligand>
</feature>
<dbReference type="NCBIfam" id="NF001244">
    <property type="entry name" value="PRK00216.1-5"/>
    <property type="match status" value="1"/>
</dbReference>
<dbReference type="Proteomes" id="UP000240357">
    <property type="component" value="Unassembled WGS sequence"/>
</dbReference>
<keyword evidence="3 5" id="KW-0808">Transferase</keyword>
<keyword evidence="2 5" id="KW-0489">Methyltransferase</keyword>
<comment type="function">
    <text evidence="5">Methyltransferase required for the conversion of demethylmenaquinol (DMKH2) to menaquinol (MKH2).</text>
</comment>
<keyword evidence="1 5" id="KW-0474">Menaquinone biosynthesis</keyword>
<dbReference type="GO" id="GO:0009234">
    <property type="term" value="P:menaquinone biosynthetic process"/>
    <property type="evidence" value="ECO:0007669"/>
    <property type="project" value="UniProtKB-UniRule"/>
</dbReference>
<dbReference type="EC" id="2.1.1.163" evidence="5"/>
<dbReference type="CDD" id="cd02440">
    <property type="entry name" value="AdoMet_MTases"/>
    <property type="match status" value="1"/>
</dbReference>
<dbReference type="InterPro" id="IPR023576">
    <property type="entry name" value="UbiE/COQ5_MeTrFase_CS"/>
</dbReference>
<comment type="similarity">
    <text evidence="5">Belongs to the class I-like SAM-binding methyltransferase superfamily. MenG/UbiE family.</text>
</comment>
<dbReference type="InterPro" id="IPR004033">
    <property type="entry name" value="UbiE/COQ5_MeTrFase"/>
</dbReference>
<dbReference type="Pfam" id="PF01209">
    <property type="entry name" value="Ubie_methyltran"/>
    <property type="match status" value="1"/>
</dbReference>
<feature type="binding site" evidence="5">
    <location>
        <begin position="113"/>
        <end position="114"/>
    </location>
    <ligand>
        <name>S-adenosyl-L-methionine</name>
        <dbReference type="ChEBI" id="CHEBI:59789"/>
    </ligand>
</feature>
<comment type="pathway">
    <text evidence="5">Quinol/quinone metabolism; menaquinone biosynthesis; menaquinol from 1,4-dihydroxy-2-naphthoate: step 2/2.</text>
</comment>
<gene>
    <name evidence="5" type="primary">menG</name>
    <name evidence="6" type="ORF">AHMF7605_07350</name>
</gene>
<dbReference type="InterPro" id="IPR029063">
    <property type="entry name" value="SAM-dependent_MTases_sf"/>
</dbReference>
<dbReference type="HAMAP" id="MF_01813">
    <property type="entry name" value="MenG_UbiE_methyltr"/>
    <property type="match status" value="1"/>
</dbReference>
<comment type="catalytic activity">
    <reaction evidence="5">
        <text>a 2-demethylmenaquinol + S-adenosyl-L-methionine = a menaquinol + S-adenosyl-L-homocysteine + H(+)</text>
        <dbReference type="Rhea" id="RHEA:42640"/>
        <dbReference type="Rhea" id="RHEA-COMP:9539"/>
        <dbReference type="Rhea" id="RHEA-COMP:9563"/>
        <dbReference type="ChEBI" id="CHEBI:15378"/>
        <dbReference type="ChEBI" id="CHEBI:18151"/>
        <dbReference type="ChEBI" id="CHEBI:55437"/>
        <dbReference type="ChEBI" id="CHEBI:57856"/>
        <dbReference type="ChEBI" id="CHEBI:59789"/>
        <dbReference type="EC" id="2.1.1.163"/>
    </reaction>
</comment>
<sequence>MAVVPYKDTAENKKSQVAHMFNSIAGKYDFLNHFLSAGVDIYWRKKAIDLVAKTKPEYILDIATGTGDFAIEALRIKPKKIVGVDISEGMLAVGRQKLDKKQISHLIELKTGDSENLEFEVNTFDVVMAAFGVRNFENLEKGLSEMFRVLKPGGQILILEFSKPKAFPFKQSYNFYFKRILPVFGKLISKDRAAYTYLPESVQAFPDGPDFINILKQVGFKSTTWHSLTFGISSIYVGTK</sequence>
<dbReference type="PANTHER" id="PTHR43591:SF24">
    <property type="entry name" value="2-METHOXY-6-POLYPRENYL-1,4-BENZOQUINOL METHYLASE, MITOCHONDRIAL"/>
    <property type="match status" value="1"/>
</dbReference>
<dbReference type="UniPathway" id="UPA00079">
    <property type="reaction ID" value="UER00169"/>
</dbReference>
<dbReference type="PROSITE" id="PS01183">
    <property type="entry name" value="UBIE_1"/>
    <property type="match status" value="1"/>
</dbReference>
<keyword evidence="4 5" id="KW-0949">S-adenosyl-L-methionine</keyword>
<evidence type="ECO:0000256" key="1">
    <source>
        <dbReference type="ARBA" id="ARBA00022428"/>
    </source>
</evidence>
<evidence type="ECO:0000256" key="3">
    <source>
        <dbReference type="ARBA" id="ARBA00022679"/>
    </source>
</evidence>
<dbReference type="GO" id="GO:0043770">
    <property type="term" value="F:demethylmenaquinone methyltransferase activity"/>
    <property type="evidence" value="ECO:0007669"/>
    <property type="project" value="UniProtKB-UniRule"/>
</dbReference>
<evidence type="ECO:0000256" key="4">
    <source>
        <dbReference type="ARBA" id="ARBA00022691"/>
    </source>
</evidence>
<comment type="caution">
    <text evidence="5">Lacks conserved residue(s) required for the propagation of feature annotation.</text>
</comment>
<protein>
    <recommendedName>
        <fullName evidence="5">Demethylmenaquinone methyltransferase</fullName>
        <ecNumber evidence="5">2.1.1.163</ecNumber>
    </recommendedName>
</protein>
<dbReference type="EMBL" id="PYFT01000001">
    <property type="protein sequence ID" value="PSR53356.1"/>
    <property type="molecule type" value="Genomic_DNA"/>
</dbReference>
<dbReference type="PANTHER" id="PTHR43591">
    <property type="entry name" value="METHYLTRANSFERASE"/>
    <property type="match status" value="1"/>
</dbReference>
<keyword evidence="7" id="KW-1185">Reference proteome</keyword>
<evidence type="ECO:0000313" key="7">
    <source>
        <dbReference type="Proteomes" id="UP000240357"/>
    </source>
</evidence>
<dbReference type="OrthoDB" id="9808140at2"/>
<dbReference type="PROSITE" id="PS01184">
    <property type="entry name" value="UBIE_2"/>
    <property type="match status" value="1"/>
</dbReference>
<proteinExistence type="inferred from homology"/>
<reference evidence="6 7" key="1">
    <citation type="submission" date="2018-03" db="EMBL/GenBank/DDBJ databases">
        <title>Adhaeribacter sp. HMF7605 Genome sequencing and assembly.</title>
        <authorList>
            <person name="Kang H."/>
            <person name="Kang J."/>
            <person name="Cha I."/>
            <person name="Kim H."/>
            <person name="Joh K."/>
        </authorList>
    </citation>
    <scope>NUCLEOTIDE SEQUENCE [LARGE SCALE GENOMIC DNA]</scope>
    <source>
        <strain evidence="6 7">HMF7605</strain>
    </source>
</reference>
<dbReference type="SUPFAM" id="SSF53335">
    <property type="entry name" value="S-adenosyl-L-methionine-dependent methyltransferases"/>
    <property type="match status" value="1"/>
</dbReference>
<dbReference type="Gene3D" id="3.40.50.150">
    <property type="entry name" value="Vaccinia Virus protein VP39"/>
    <property type="match status" value="1"/>
</dbReference>
<evidence type="ECO:0000313" key="6">
    <source>
        <dbReference type="EMBL" id="PSR53356.1"/>
    </source>
</evidence>
<evidence type="ECO:0000256" key="2">
    <source>
        <dbReference type="ARBA" id="ARBA00022603"/>
    </source>
</evidence>
<dbReference type="AlphaFoldDB" id="A0A2T2YCY9"/>
<comment type="caution">
    <text evidence="6">The sequence shown here is derived from an EMBL/GenBank/DDBJ whole genome shotgun (WGS) entry which is preliminary data.</text>
</comment>
<feature type="binding site" evidence="5">
    <location>
        <position position="66"/>
    </location>
    <ligand>
        <name>S-adenosyl-L-methionine</name>
        <dbReference type="ChEBI" id="CHEBI:59789"/>
    </ligand>
</feature>
<accession>A0A2T2YCY9</accession>
<name>A0A2T2YCY9_9BACT</name>
<dbReference type="GO" id="GO:0032259">
    <property type="term" value="P:methylation"/>
    <property type="evidence" value="ECO:0007669"/>
    <property type="project" value="UniProtKB-KW"/>
</dbReference>
<dbReference type="NCBIfam" id="TIGR01934">
    <property type="entry name" value="MenG_MenH_UbiE"/>
    <property type="match status" value="1"/>
</dbReference>
<dbReference type="RefSeq" id="WP_106927900.1">
    <property type="nucleotide sequence ID" value="NZ_PYFT01000001.1"/>
</dbReference>